<name>A0A161MJN0_TRIIF</name>
<keyword evidence="3" id="KW-0732">Signal</keyword>
<sequence>MLCSTRNMSTYLIFVFSFCLIFTSLVTAAPQGPPPDEKPEPYEYNYKVEDPPNNLYFGANEAGNEVGRVEGSYYVLLPDGRMMTITYYVDGESGFVPKISFQENANPSVGR</sequence>
<dbReference type="InterPro" id="IPR000618">
    <property type="entry name" value="Insect_cuticle"/>
</dbReference>
<protein>
    <submittedName>
        <fullName evidence="4">Cuticular protein RR-2 motif</fullName>
    </submittedName>
</protein>
<evidence type="ECO:0000256" key="1">
    <source>
        <dbReference type="ARBA" id="ARBA00022460"/>
    </source>
</evidence>
<dbReference type="PROSITE" id="PS51155">
    <property type="entry name" value="CHIT_BIND_RR_2"/>
    <property type="match status" value="1"/>
</dbReference>
<dbReference type="AlphaFoldDB" id="A0A161MJN0"/>
<evidence type="ECO:0000256" key="3">
    <source>
        <dbReference type="SAM" id="SignalP"/>
    </source>
</evidence>
<evidence type="ECO:0000256" key="2">
    <source>
        <dbReference type="PROSITE-ProRule" id="PRU00497"/>
    </source>
</evidence>
<dbReference type="GO" id="GO:0042302">
    <property type="term" value="F:structural constituent of cuticle"/>
    <property type="evidence" value="ECO:0007669"/>
    <property type="project" value="UniProtKB-UniRule"/>
</dbReference>
<feature type="signal peptide" evidence="3">
    <location>
        <begin position="1"/>
        <end position="28"/>
    </location>
</feature>
<dbReference type="InterPro" id="IPR051217">
    <property type="entry name" value="Insect_Cuticle_Struc_Prot"/>
</dbReference>
<evidence type="ECO:0000313" key="4">
    <source>
        <dbReference type="EMBL" id="JAS02236.1"/>
    </source>
</evidence>
<proteinExistence type="predicted"/>
<dbReference type="PANTHER" id="PTHR12236:SF98">
    <property type="entry name" value="CUTICULAR PROTEIN 56F"/>
    <property type="match status" value="1"/>
</dbReference>
<dbReference type="Pfam" id="PF00379">
    <property type="entry name" value="Chitin_bind_4"/>
    <property type="match status" value="1"/>
</dbReference>
<feature type="chain" id="PRO_5007824461" evidence="3">
    <location>
        <begin position="29"/>
        <end position="111"/>
    </location>
</feature>
<dbReference type="GO" id="GO:0005615">
    <property type="term" value="C:extracellular space"/>
    <property type="evidence" value="ECO:0007669"/>
    <property type="project" value="TreeGrafter"/>
</dbReference>
<reference evidence="4" key="1">
    <citation type="submission" date="2016-04" db="EMBL/GenBank/DDBJ databases">
        <authorList>
            <person name="Calderon-Fernandez G.M.Sr."/>
        </authorList>
    </citation>
    <scope>NUCLEOTIDE SEQUENCE</scope>
    <source>
        <strain evidence="4">Int1</strain>
        <tissue evidence="4">Integument</tissue>
    </source>
</reference>
<reference evidence="4" key="2">
    <citation type="journal article" date="2017" name="J. Med. Entomol.">
        <title>Transcriptome Analysis of the Triatoma infestans (Hemiptera: Reduviidae) Integument.</title>
        <authorList>
            <person name="Calderon-Fernandez G.M."/>
            <person name="Moriconi D.E."/>
            <person name="Dulbecco A.B."/>
            <person name="Juarez M.P."/>
        </authorList>
    </citation>
    <scope>NUCLEOTIDE SEQUENCE</scope>
    <source>
        <strain evidence="4">Int1</strain>
        <tissue evidence="4">Integument</tissue>
    </source>
</reference>
<accession>A0A161MJN0</accession>
<dbReference type="PANTHER" id="PTHR12236">
    <property type="entry name" value="STRUCTURAL CONTITUENT OF CUTICLE"/>
    <property type="match status" value="1"/>
</dbReference>
<dbReference type="EMBL" id="GEMB01000905">
    <property type="protein sequence ID" value="JAS02236.1"/>
    <property type="molecule type" value="Transcribed_RNA"/>
</dbReference>
<keyword evidence="1 2" id="KW-0193">Cuticle</keyword>
<organism evidence="4">
    <name type="scientific">Triatoma infestans</name>
    <name type="common">Assassin bug</name>
    <dbReference type="NCBI Taxonomy" id="30076"/>
    <lineage>
        <taxon>Eukaryota</taxon>
        <taxon>Metazoa</taxon>
        <taxon>Ecdysozoa</taxon>
        <taxon>Arthropoda</taxon>
        <taxon>Hexapoda</taxon>
        <taxon>Insecta</taxon>
        <taxon>Pterygota</taxon>
        <taxon>Neoptera</taxon>
        <taxon>Paraneoptera</taxon>
        <taxon>Hemiptera</taxon>
        <taxon>Heteroptera</taxon>
        <taxon>Panheteroptera</taxon>
        <taxon>Cimicomorpha</taxon>
        <taxon>Reduviidae</taxon>
        <taxon>Triatominae</taxon>
        <taxon>Triatoma</taxon>
    </lineage>
</organism>
<dbReference type="GO" id="GO:0031012">
    <property type="term" value="C:extracellular matrix"/>
    <property type="evidence" value="ECO:0007669"/>
    <property type="project" value="TreeGrafter"/>
</dbReference>